<keyword evidence="6" id="KW-0677">Repeat</keyword>
<protein>
    <submittedName>
        <fullName evidence="13">Receptor like protein 27</fullName>
    </submittedName>
</protein>
<dbReference type="EMBL" id="CM001885">
    <property type="protein sequence ID" value="EOY13923.1"/>
    <property type="molecule type" value="Genomic_DNA"/>
</dbReference>
<evidence type="ECO:0000256" key="5">
    <source>
        <dbReference type="ARBA" id="ARBA00022692"/>
    </source>
</evidence>
<keyword evidence="9 13" id="KW-0675">Receptor</keyword>
<dbReference type="InterPro" id="IPR001611">
    <property type="entry name" value="Leu-rich_rpt"/>
</dbReference>
<dbReference type="InParanoid" id="A0A061FAI6"/>
<feature type="transmembrane region" description="Helical" evidence="12">
    <location>
        <begin position="334"/>
        <end position="355"/>
    </location>
</feature>
<dbReference type="InterPro" id="IPR032675">
    <property type="entry name" value="LRR_dom_sf"/>
</dbReference>
<dbReference type="SUPFAM" id="SSF52058">
    <property type="entry name" value="L domain-like"/>
    <property type="match status" value="1"/>
</dbReference>
<dbReference type="STRING" id="3641.A0A061FAI6"/>
<dbReference type="PANTHER" id="PTHR27004:SF203">
    <property type="entry name" value="LEUCINE-RICH REPEAT-CONTAINING N-TERMINAL PLANT-TYPE DOMAIN-CONTAINING PROTEIN"/>
    <property type="match status" value="1"/>
</dbReference>
<gene>
    <name evidence="13" type="ORF">TCM_032694</name>
</gene>
<evidence type="ECO:0000256" key="12">
    <source>
        <dbReference type="SAM" id="Phobius"/>
    </source>
</evidence>
<evidence type="ECO:0000256" key="7">
    <source>
        <dbReference type="ARBA" id="ARBA00022989"/>
    </source>
</evidence>
<dbReference type="eggNOG" id="KOG0619">
    <property type="taxonomic scope" value="Eukaryota"/>
</dbReference>
<organism evidence="13 14">
    <name type="scientific">Theobroma cacao</name>
    <name type="common">Cacao</name>
    <name type="synonym">Cocoa</name>
    <dbReference type="NCBI Taxonomy" id="3641"/>
    <lineage>
        <taxon>Eukaryota</taxon>
        <taxon>Viridiplantae</taxon>
        <taxon>Streptophyta</taxon>
        <taxon>Embryophyta</taxon>
        <taxon>Tracheophyta</taxon>
        <taxon>Spermatophyta</taxon>
        <taxon>Magnoliopsida</taxon>
        <taxon>eudicotyledons</taxon>
        <taxon>Gunneridae</taxon>
        <taxon>Pentapetalae</taxon>
        <taxon>rosids</taxon>
        <taxon>malvids</taxon>
        <taxon>Malvales</taxon>
        <taxon>Malvaceae</taxon>
        <taxon>Byttnerioideae</taxon>
        <taxon>Theobroma</taxon>
    </lineage>
</organism>
<evidence type="ECO:0000256" key="2">
    <source>
        <dbReference type="ARBA" id="ARBA00009592"/>
    </source>
</evidence>
<evidence type="ECO:0000256" key="10">
    <source>
        <dbReference type="ARBA" id="ARBA00023180"/>
    </source>
</evidence>
<dbReference type="HOGENOM" id="CLU_000288_18_11_1"/>
<keyword evidence="14" id="KW-1185">Reference proteome</keyword>
<keyword evidence="3" id="KW-1003">Cell membrane</keyword>
<dbReference type="Pfam" id="PF00560">
    <property type="entry name" value="LRR_1"/>
    <property type="match status" value="2"/>
</dbReference>
<comment type="subcellular location">
    <subcellularLocation>
        <location evidence="1">Cell membrane</location>
        <topology evidence="1">Single-pass type I membrane protein</topology>
    </subcellularLocation>
</comment>
<evidence type="ECO:0000313" key="14">
    <source>
        <dbReference type="Proteomes" id="UP000026915"/>
    </source>
</evidence>
<dbReference type="Proteomes" id="UP000026915">
    <property type="component" value="Chromosome 7"/>
</dbReference>
<keyword evidence="5 12" id="KW-0812">Transmembrane</keyword>
<feature type="region of interest" description="Disordered" evidence="11">
    <location>
        <begin position="304"/>
        <end position="323"/>
    </location>
</feature>
<dbReference type="Gramene" id="EOY13923">
    <property type="protein sequence ID" value="EOY13923"/>
    <property type="gene ID" value="TCM_032694"/>
</dbReference>
<keyword evidence="10" id="KW-0325">Glycoprotein</keyword>
<evidence type="ECO:0000256" key="4">
    <source>
        <dbReference type="ARBA" id="ARBA00022614"/>
    </source>
</evidence>
<dbReference type="PROSITE" id="PS51450">
    <property type="entry name" value="LRR"/>
    <property type="match status" value="1"/>
</dbReference>
<dbReference type="FunFam" id="3.80.10.10:FF:000111">
    <property type="entry name" value="LRR receptor-like serine/threonine-protein kinase ERECTA"/>
    <property type="match status" value="1"/>
</dbReference>
<dbReference type="PANTHER" id="PTHR27004">
    <property type="entry name" value="RECEPTOR-LIKE PROTEIN 12 ISOFORM X1"/>
    <property type="match status" value="1"/>
</dbReference>
<keyword evidence="8 12" id="KW-0472">Membrane</keyword>
<reference evidence="13 14" key="1">
    <citation type="journal article" date="2013" name="Genome Biol.">
        <title>The genome sequence of the most widely cultivated cacao type and its use to identify candidate genes regulating pod color.</title>
        <authorList>
            <person name="Motamayor J.C."/>
            <person name="Mockaitis K."/>
            <person name="Schmutz J."/>
            <person name="Haiminen N."/>
            <person name="Iii D.L."/>
            <person name="Cornejo O."/>
            <person name="Findley S.D."/>
            <person name="Zheng P."/>
            <person name="Utro F."/>
            <person name="Royaert S."/>
            <person name="Saski C."/>
            <person name="Jenkins J."/>
            <person name="Podicheti R."/>
            <person name="Zhao M."/>
            <person name="Scheffler B.E."/>
            <person name="Stack J.C."/>
            <person name="Feltus F.A."/>
            <person name="Mustiga G.M."/>
            <person name="Amores F."/>
            <person name="Phillips W."/>
            <person name="Marelli J.P."/>
            <person name="May G.D."/>
            <person name="Shapiro H."/>
            <person name="Ma J."/>
            <person name="Bustamante C.D."/>
            <person name="Schnell R.J."/>
            <person name="Main D."/>
            <person name="Gilbert D."/>
            <person name="Parida L."/>
            <person name="Kuhn D.N."/>
        </authorList>
    </citation>
    <scope>NUCLEOTIDE SEQUENCE [LARGE SCALE GENOMIC DNA]</scope>
    <source>
        <strain evidence="14">cv. Matina 1-6</strain>
    </source>
</reference>
<sequence length="376" mass="42680">MSHNNLSGIMLQCFGELSKSLCMLNLGMNKFHGTIPSTLSKGCQLENLNLNANQVEGPFTRSILHCRSLQVLDLGNIKINATFPHWQGTLQELKVLVMKSNQMHGSINGKRHMHYFRKLQILDLSNNRFTRQLPTGYMENFKAMMNVEENRYVTPYIGGSDKTRNQFYSYSVHLIEKGQEVELMKIFATLTIIDLSNNKFQGEIPRVIGKLSSVIGLNLSHNHLIGHIPPSFGKLINLEWLDLSSNKLDGKIPEQLLNLTMLSSLNLSKNEFVGRIPKGEQFNTFENSSYEGNDGLCGFPLSSDCSSNEARQPPPSKLQEEDHSKSEIRFGWKVVLIGYMFEFMFGLGMGCVIFWTGKPKWIVSLVEAKHHRRPKK</sequence>
<evidence type="ECO:0000256" key="3">
    <source>
        <dbReference type="ARBA" id="ARBA00022475"/>
    </source>
</evidence>
<evidence type="ECO:0000256" key="8">
    <source>
        <dbReference type="ARBA" id="ARBA00023136"/>
    </source>
</evidence>
<dbReference type="Pfam" id="PF13855">
    <property type="entry name" value="LRR_8"/>
    <property type="match status" value="1"/>
</dbReference>
<dbReference type="GO" id="GO:0005886">
    <property type="term" value="C:plasma membrane"/>
    <property type="evidence" value="ECO:0007669"/>
    <property type="project" value="UniProtKB-SubCell"/>
</dbReference>
<keyword evidence="4" id="KW-0433">Leucine-rich repeat</keyword>
<evidence type="ECO:0000256" key="11">
    <source>
        <dbReference type="SAM" id="MobiDB-lite"/>
    </source>
</evidence>
<dbReference type="Gene3D" id="3.80.10.10">
    <property type="entry name" value="Ribonuclease Inhibitor"/>
    <property type="match status" value="1"/>
</dbReference>
<name>A0A061FAI6_THECC</name>
<proteinExistence type="inferred from homology"/>
<keyword evidence="7 12" id="KW-1133">Transmembrane helix</keyword>
<dbReference type="PRINTS" id="PR00019">
    <property type="entry name" value="LEURICHRPT"/>
</dbReference>
<dbReference type="OMA" id="FMAYCEL"/>
<accession>A0A061FAI6</accession>
<evidence type="ECO:0000256" key="1">
    <source>
        <dbReference type="ARBA" id="ARBA00004251"/>
    </source>
</evidence>
<evidence type="ECO:0000256" key="6">
    <source>
        <dbReference type="ARBA" id="ARBA00022737"/>
    </source>
</evidence>
<evidence type="ECO:0000256" key="9">
    <source>
        <dbReference type="ARBA" id="ARBA00023170"/>
    </source>
</evidence>
<comment type="similarity">
    <text evidence="2">Belongs to the RLP family.</text>
</comment>
<evidence type="ECO:0000313" key="13">
    <source>
        <dbReference type="EMBL" id="EOY13923.1"/>
    </source>
</evidence>
<dbReference type="AlphaFoldDB" id="A0A061FAI6"/>